<evidence type="ECO:0000313" key="1">
    <source>
        <dbReference type="EMBL" id="RGW85154.1"/>
    </source>
</evidence>
<comment type="caution">
    <text evidence="1">The sequence shown here is derived from an EMBL/GenBank/DDBJ whole genome shotgun (WGS) entry which is preliminary data.</text>
</comment>
<gene>
    <name evidence="1" type="ORF">DWV45_14610</name>
</gene>
<name>A0A413DGV3_9FIRM</name>
<dbReference type="RefSeq" id="WP_118327291.1">
    <property type="nucleotide sequence ID" value="NZ_QSAZ01000019.1"/>
</dbReference>
<dbReference type="AlphaFoldDB" id="A0A413DGV3"/>
<proteinExistence type="predicted"/>
<accession>A0A413DGV3</accession>
<reference evidence="1 2" key="1">
    <citation type="submission" date="2018-08" db="EMBL/GenBank/DDBJ databases">
        <title>A genome reference for cultivated species of the human gut microbiota.</title>
        <authorList>
            <person name="Zou Y."/>
            <person name="Xue W."/>
            <person name="Luo G."/>
        </authorList>
    </citation>
    <scope>NUCLEOTIDE SEQUENCE [LARGE SCALE GENOMIC DNA]</scope>
    <source>
        <strain evidence="1 2">AF06-19</strain>
    </source>
</reference>
<protein>
    <submittedName>
        <fullName evidence="1">Uncharacterized protein</fullName>
    </submittedName>
</protein>
<dbReference type="EMBL" id="QSAZ01000019">
    <property type="protein sequence ID" value="RGW85154.1"/>
    <property type="molecule type" value="Genomic_DNA"/>
</dbReference>
<evidence type="ECO:0000313" key="2">
    <source>
        <dbReference type="Proteomes" id="UP000283683"/>
    </source>
</evidence>
<dbReference type="Proteomes" id="UP000283683">
    <property type="component" value="Unassembled WGS sequence"/>
</dbReference>
<sequence length="155" mass="17976">MTENKEIIKAGGVFITHRTREAIYATAAQRTEPELKECFTMLHDSMDRFGKQIAVEEITGQDFIIYTPERRIGKTEAALYLAHEYNMPYLVKLAQLDFVKRQAKEAGYNIKFVPLSRPQIEGMRLRTILKDECIKTKEAREYIGKYINIIGIEEI</sequence>
<organism evidence="1 2">
    <name type="scientific">Agathobacter rectalis</name>
    <dbReference type="NCBI Taxonomy" id="39491"/>
    <lineage>
        <taxon>Bacteria</taxon>
        <taxon>Bacillati</taxon>
        <taxon>Bacillota</taxon>
        <taxon>Clostridia</taxon>
        <taxon>Lachnospirales</taxon>
        <taxon>Lachnospiraceae</taxon>
        <taxon>Agathobacter</taxon>
    </lineage>
</organism>